<dbReference type="Gene3D" id="3.40.50.720">
    <property type="entry name" value="NAD(P)-binding Rossmann-like Domain"/>
    <property type="match status" value="1"/>
</dbReference>
<dbReference type="SUPFAM" id="SSF51735">
    <property type="entry name" value="NAD(P)-binding Rossmann-fold domains"/>
    <property type="match status" value="1"/>
</dbReference>
<dbReference type="EMBL" id="VRMN01000010">
    <property type="protein sequence ID" value="KAA8492097.1"/>
    <property type="molecule type" value="Genomic_DNA"/>
</dbReference>
<evidence type="ECO:0000313" key="6">
    <source>
        <dbReference type="EMBL" id="KAA8492097.1"/>
    </source>
</evidence>
<dbReference type="InterPro" id="IPR036291">
    <property type="entry name" value="NAD(P)-bd_dom_sf"/>
</dbReference>
<dbReference type="GO" id="GO:0000166">
    <property type="term" value="F:nucleotide binding"/>
    <property type="evidence" value="ECO:0007669"/>
    <property type="project" value="InterPro"/>
</dbReference>
<dbReference type="OrthoDB" id="64915at2759"/>
<keyword evidence="2" id="KW-0560">Oxidoreductase</keyword>
<dbReference type="InterPro" id="IPR055170">
    <property type="entry name" value="GFO_IDH_MocA-like_dom"/>
</dbReference>
<dbReference type="Proteomes" id="UP000324585">
    <property type="component" value="Unassembled WGS sequence"/>
</dbReference>
<dbReference type="AlphaFoldDB" id="A0A5J4YNW9"/>
<comment type="caution">
    <text evidence="6">The sequence shown here is derived from an EMBL/GenBank/DDBJ whole genome shotgun (WGS) entry which is preliminary data.</text>
</comment>
<evidence type="ECO:0000313" key="7">
    <source>
        <dbReference type="Proteomes" id="UP000324585"/>
    </source>
</evidence>
<feature type="domain" description="Gfo/Idh/MocA-like oxidoreductase N-terminal" evidence="4">
    <location>
        <begin position="47"/>
        <end position="164"/>
    </location>
</feature>
<proteinExistence type="inferred from homology"/>
<evidence type="ECO:0000256" key="3">
    <source>
        <dbReference type="SAM" id="MobiDB-lite"/>
    </source>
</evidence>
<dbReference type="NCBIfam" id="TIGR04380">
    <property type="entry name" value="myo_inos_iolG"/>
    <property type="match status" value="1"/>
</dbReference>
<feature type="domain" description="GFO/IDH/MocA-like oxidoreductase" evidence="5">
    <location>
        <begin position="172"/>
        <end position="291"/>
    </location>
</feature>
<organism evidence="6 7">
    <name type="scientific">Porphyridium purpureum</name>
    <name type="common">Red alga</name>
    <name type="synonym">Porphyridium cruentum</name>
    <dbReference type="NCBI Taxonomy" id="35688"/>
    <lineage>
        <taxon>Eukaryota</taxon>
        <taxon>Rhodophyta</taxon>
        <taxon>Bangiophyceae</taxon>
        <taxon>Porphyridiales</taxon>
        <taxon>Porphyridiaceae</taxon>
        <taxon>Porphyridium</taxon>
    </lineage>
</organism>
<comment type="similarity">
    <text evidence="1">Belongs to the Gfo/Idh/MocA family.</text>
</comment>
<dbReference type="Pfam" id="PF22725">
    <property type="entry name" value="GFO_IDH_MocA_C3"/>
    <property type="match status" value="1"/>
</dbReference>
<feature type="region of interest" description="Disordered" evidence="3">
    <location>
        <begin position="1"/>
        <end position="20"/>
    </location>
</feature>
<dbReference type="GO" id="GO:0016491">
    <property type="term" value="F:oxidoreductase activity"/>
    <property type="evidence" value="ECO:0007669"/>
    <property type="project" value="UniProtKB-KW"/>
</dbReference>
<dbReference type="Gene3D" id="3.30.360.10">
    <property type="entry name" value="Dihydrodipicolinate Reductase, domain 2"/>
    <property type="match status" value="1"/>
</dbReference>
<name>A0A5J4YNW9_PORPP</name>
<dbReference type="PANTHER" id="PTHR42840:SF3">
    <property type="entry name" value="BINDING ROSSMANN FOLD OXIDOREDUCTASE, PUTATIVE (AFU_ORTHOLOGUE AFUA_2G10240)-RELATED"/>
    <property type="match status" value="1"/>
</dbReference>
<dbReference type="SUPFAM" id="SSF55347">
    <property type="entry name" value="Glyceraldehyde-3-phosphate dehydrogenase-like, C-terminal domain"/>
    <property type="match status" value="1"/>
</dbReference>
<evidence type="ECO:0000256" key="1">
    <source>
        <dbReference type="ARBA" id="ARBA00010928"/>
    </source>
</evidence>
<dbReference type="InterPro" id="IPR000683">
    <property type="entry name" value="Gfo/Idh/MocA-like_OxRdtase_N"/>
</dbReference>
<dbReference type="PANTHER" id="PTHR42840">
    <property type="entry name" value="NAD(P)-BINDING ROSSMANN-FOLD SUPERFAMILY PROTEIN-RELATED"/>
    <property type="match status" value="1"/>
</dbReference>
<keyword evidence="7" id="KW-1185">Reference proteome</keyword>
<gene>
    <name evidence="6" type="ORF">FVE85_3535</name>
</gene>
<sequence>MRGTRRSRGAGTRRAARDAVMPVARGSTRPRTQALRMADAAAGSGVGIGVIGCGRIGQVHAKSVAAAKGATLVAVSDVFEEFGLKLANAYGVEYEKDWKKMVEDPRIQGVVIGSPTPFHAEQIMACAAAGKDIFCEKPISNDLAVIDECLAAVEKSKSRLMVGFQRRFDSNFLNIKKQIEAGAIGPVRMFQIVSRDPAPPPQEYLEKSGGIFLDMASHDFDMARFVTGAEIDEVYVCGTAFDPEAKGANDLDSLIMTLKMSDGSFGTIQNSRRCALGYDQRIEVFGRDGILTGNNKAPNTVTLSSATGVQAGLPYSFFMDRYLDAYAGAIDAFVEMVKTGAPPPCTGADGRAPIVAAKAASLSAKENRPVKLSEV</sequence>
<protein>
    <submittedName>
        <fullName evidence="6">Putative oxidoreductase YrbE</fullName>
    </submittedName>
</protein>
<evidence type="ECO:0000256" key="2">
    <source>
        <dbReference type="ARBA" id="ARBA00023002"/>
    </source>
</evidence>
<dbReference type="InterPro" id="IPR030827">
    <property type="entry name" value="Myo_inos_IolG"/>
</dbReference>
<dbReference type="Pfam" id="PF01408">
    <property type="entry name" value="GFO_IDH_MocA"/>
    <property type="match status" value="1"/>
</dbReference>
<reference evidence="7" key="1">
    <citation type="journal article" date="2019" name="Nat. Commun.">
        <title>Expansion of phycobilisome linker gene families in mesophilic red algae.</title>
        <authorList>
            <person name="Lee J."/>
            <person name="Kim D."/>
            <person name="Bhattacharya D."/>
            <person name="Yoon H.S."/>
        </authorList>
    </citation>
    <scope>NUCLEOTIDE SEQUENCE [LARGE SCALE GENOMIC DNA]</scope>
    <source>
        <strain evidence="7">CCMP 1328</strain>
    </source>
</reference>
<evidence type="ECO:0000259" key="4">
    <source>
        <dbReference type="Pfam" id="PF01408"/>
    </source>
</evidence>
<dbReference type="OMA" id="IGHVHAR"/>
<evidence type="ECO:0000259" key="5">
    <source>
        <dbReference type="Pfam" id="PF22725"/>
    </source>
</evidence>
<accession>A0A5J4YNW9</accession>